<dbReference type="Proteomes" id="UP000605986">
    <property type="component" value="Unassembled WGS sequence"/>
</dbReference>
<proteinExistence type="predicted"/>
<name>A0A8H4KMR9_9HYPO</name>
<keyword evidence="2" id="KW-1185">Reference proteome</keyword>
<dbReference type="AlphaFoldDB" id="A0A8H4KMR9"/>
<accession>A0A8H4KMR9</accession>
<evidence type="ECO:0000313" key="1">
    <source>
        <dbReference type="EMBL" id="KAF4452038.1"/>
    </source>
</evidence>
<dbReference type="EMBL" id="JAADJG010000201">
    <property type="protein sequence ID" value="KAF4452038.1"/>
    <property type="molecule type" value="Genomic_DNA"/>
</dbReference>
<sequence>MLNAPYQPRRRYLNACVAAGTVCRLKVGEHVHWRNYRETMFVVNTFDVRQLTVGPDVVWKSKMEIRRCTDIAHNSIFASSQAVRVRGHDTIINIFRIATITDMILNDSASVIANARDHNVHVFVTLATMDNPRLSVEHITAKHMIAKMAVREALTVTLIHVLSQAASERGVSADVINGLWVLALEGGYFQAKGWGTPSTKTVSSELPILGSSAKKQISTMYIQPSTTEEEAVEDPSEASVIFPTARHQGLENPSSALITSAL</sequence>
<gene>
    <name evidence="1" type="ORF">F53441_5051</name>
</gene>
<evidence type="ECO:0000313" key="2">
    <source>
        <dbReference type="Proteomes" id="UP000605986"/>
    </source>
</evidence>
<reference evidence="1" key="1">
    <citation type="submission" date="2020-01" db="EMBL/GenBank/DDBJ databases">
        <title>Identification and distribution of gene clusters putatively required for synthesis of sphingolipid metabolism inhibitors in phylogenetically diverse species of the filamentous fungus Fusarium.</title>
        <authorList>
            <person name="Kim H.-S."/>
            <person name="Busman M."/>
            <person name="Brown D.W."/>
            <person name="Divon H."/>
            <person name="Uhlig S."/>
            <person name="Proctor R.H."/>
        </authorList>
    </citation>
    <scope>NUCLEOTIDE SEQUENCE</scope>
    <source>
        <strain evidence="1">NRRL 53441</strain>
    </source>
</reference>
<protein>
    <submittedName>
        <fullName evidence="1">Uncharacterized protein</fullName>
    </submittedName>
</protein>
<organism evidence="1 2">
    <name type="scientific">Fusarium austroafricanum</name>
    <dbReference type="NCBI Taxonomy" id="2364996"/>
    <lineage>
        <taxon>Eukaryota</taxon>
        <taxon>Fungi</taxon>
        <taxon>Dikarya</taxon>
        <taxon>Ascomycota</taxon>
        <taxon>Pezizomycotina</taxon>
        <taxon>Sordariomycetes</taxon>
        <taxon>Hypocreomycetidae</taxon>
        <taxon>Hypocreales</taxon>
        <taxon>Nectriaceae</taxon>
        <taxon>Fusarium</taxon>
        <taxon>Fusarium concolor species complex</taxon>
    </lineage>
</organism>
<comment type="caution">
    <text evidence="1">The sequence shown here is derived from an EMBL/GenBank/DDBJ whole genome shotgun (WGS) entry which is preliminary data.</text>
</comment>